<evidence type="ECO:0000256" key="6">
    <source>
        <dbReference type="ARBA" id="ARBA00022840"/>
    </source>
</evidence>
<evidence type="ECO:0000259" key="14">
    <source>
        <dbReference type="PROSITE" id="PS51192"/>
    </source>
</evidence>
<evidence type="ECO:0000313" key="17">
    <source>
        <dbReference type="EMBL" id="SDM74876.1"/>
    </source>
</evidence>
<dbReference type="Gene3D" id="3.40.50.300">
    <property type="entry name" value="P-loop containing nucleotide triphosphate hydrolases"/>
    <property type="match status" value="2"/>
</dbReference>
<evidence type="ECO:0000256" key="1">
    <source>
        <dbReference type="ARBA" id="ARBA00012552"/>
    </source>
</evidence>
<dbReference type="InterPro" id="IPR050547">
    <property type="entry name" value="DEAD_box_RNA_helicases"/>
</dbReference>
<organism evidence="17 18">
    <name type="scientific">Acetanaerobacterium elongatum</name>
    <dbReference type="NCBI Taxonomy" id="258515"/>
    <lineage>
        <taxon>Bacteria</taxon>
        <taxon>Bacillati</taxon>
        <taxon>Bacillota</taxon>
        <taxon>Clostridia</taxon>
        <taxon>Eubacteriales</taxon>
        <taxon>Oscillospiraceae</taxon>
        <taxon>Acetanaerobacterium</taxon>
    </lineage>
</organism>
<evidence type="ECO:0000256" key="3">
    <source>
        <dbReference type="ARBA" id="ARBA00022741"/>
    </source>
</evidence>
<dbReference type="FunFam" id="3.40.50.300:FF:000108">
    <property type="entry name" value="ATP-dependent RNA helicase RhlE"/>
    <property type="match status" value="1"/>
</dbReference>
<dbReference type="SUPFAM" id="SSF52540">
    <property type="entry name" value="P-loop containing nucleoside triphosphate hydrolases"/>
    <property type="match status" value="1"/>
</dbReference>
<evidence type="ECO:0000256" key="13">
    <source>
        <dbReference type="SAM" id="MobiDB-lite"/>
    </source>
</evidence>
<dbReference type="PANTHER" id="PTHR47963">
    <property type="entry name" value="DEAD-BOX ATP-DEPENDENT RNA HELICASE 47, MITOCHONDRIAL"/>
    <property type="match status" value="1"/>
</dbReference>
<dbReference type="InterPro" id="IPR001650">
    <property type="entry name" value="Helicase_C-like"/>
</dbReference>
<evidence type="ECO:0000256" key="10">
    <source>
        <dbReference type="ARBA" id="ARBA00067932"/>
    </source>
</evidence>
<evidence type="ECO:0000256" key="8">
    <source>
        <dbReference type="ARBA" id="ARBA00038437"/>
    </source>
</evidence>
<comment type="similarity">
    <text evidence="8 12">Belongs to the DEAD box helicase family.</text>
</comment>
<dbReference type="InterPro" id="IPR005580">
    <property type="entry name" value="DbpA/CsdA_RNA-bd_dom"/>
</dbReference>
<dbReference type="GO" id="GO:0005840">
    <property type="term" value="C:ribosome"/>
    <property type="evidence" value="ECO:0007669"/>
    <property type="project" value="TreeGrafter"/>
</dbReference>
<dbReference type="STRING" id="258515.SAMN05192585_10483"/>
<proteinExistence type="inferred from homology"/>
<dbReference type="GO" id="GO:0005524">
    <property type="term" value="F:ATP binding"/>
    <property type="evidence" value="ECO:0007669"/>
    <property type="project" value="UniProtKB-KW"/>
</dbReference>
<dbReference type="InterPro" id="IPR044742">
    <property type="entry name" value="DEAD/DEAH_RhlB"/>
</dbReference>
<keyword evidence="18" id="KW-1185">Reference proteome</keyword>
<dbReference type="InterPro" id="IPR027417">
    <property type="entry name" value="P-loop_NTPase"/>
</dbReference>
<dbReference type="InterPro" id="IPR011545">
    <property type="entry name" value="DEAD/DEAH_box_helicase_dom"/>
</dbReference>
<dbReference type="Pfam" id="PF00270">
    <property type="entry name" value="DEAD"/>
    <property type="match status" value="1"/>
</dbReference>
<feature type="short sequence motif" description="Q motif" evidence="11">
    <location>
        <begin position="1"/>
        <end position="28"/>
    </location>
</feature>
<evidence type="ECO:0000256" key="7">
    <source>
        <dbReference type="ARBA" id="ARBA00023016"/>
    </source>
</evidence>
<dbReference type="CDD" id="cd00268">
    <property type="entry name" value="DEADc"/>
    <property type="match status" value="1"/>
</dbReference>
<gene>
    <name evidence="17" type="ORF">SAMN05192585_10483</name>
</gene>
<evidence type="ECO:0000256" key="4">
    <source>
        <dbReference type="ARBA" id="ARBA00022801"/>
    </source>
</evidence>
<dbReference type="EMBL" id="FNID01000004">
    <property type="protein sequence ID" value="SDM74876.1"/>
    <property type="molecule type" value="Genomic_DNA"/>
</dbReference>
<dbReference type="GO" id="GO:0009409">
    <property type="term" value="P:response to cold"/>
    <property type="evidence" value="ECO:0007669"/>
    <property type="project" value="TreeGrafter"/>
</dbReference>
<dbReference type="PROSITE" id="PS51192">
    <property type="entry name" value="HELICASE_ATP_BIND_1"/>
    <property type="match status" value="1"/>
</dbReference>
<dbReference type="Proteomes" id="UP000199182">
    <property type="component" value="Unassembled WGS sequence"/>
</dbReference>
<sequence length="581" mass="65484">MFSQMNLSDEVKNAVAEMGFEEATSIQTQSIPMIMEGKDIIGQSQTGTGKTAAFGIPAIEKIQPELSRQVQVLVLCPTRELAVQACDEMRKFAKYKQGIKAVPIYGGQPIERQIFQLKQGAQIVIGTPGRVMDHMRRRTLKLDSLSMVILDEADEMLNMGFREDIETILSEVPAERQTVLFSATMPPEIIAITKNYQRDPQLIRIPHPQLTVPTIEQFYYEAPVGRKTDVLCRIIDLYNPRLSMVFCNTKKMVDDLVGELQTRGYQAEGLHGDMKQAARTQVMDKFKARRTDILVATDVAARGIDVDDIDAVFNYDIPQDEEYYVHRIGRTGRAGKGGRAFTLVCGRRQVFVMKDIQRFTKAKIEFKALPSQSEIMESRLNKFADELRRAMEENDNSRYMGIIDQLLEEGSTLADISAALIGMLMGSRGMQKDDGLDEAALRPNSYNFESDRAESRPSSNYRRNENMVRLMINAGSAAGIAPNHVVGAIAGETGLPGRIIGSIRIFDKYTLVEVPAEHKDMVLTAMQSCKINGRMTTTVEAPRDMGQQSSYSKPRGDGNRRPYNKPYNQRQDREYRKKYDR</sequence>
<evidence type="ECO:0000256" key="9">
    <source>
        <dbReference type="ARBA" id="ARBA00047984"/>
    </source>
</evidence>
<evidence type="ECO:0000256" key="11">
    <source>
        <dbReference type="PROSITE-ProRule" id="PRU00552"/>
    </source>
</evidence>
<accession>A0A1G9VS35</accession>
<dbReference type="CDD" id="cd18787">
    <property type="entry name" value="SF2_C_DEAD"/>
    <property type="match status" value="1"/>
</dbReference>
<feature type="compositionally biased region" description="Basic and acidic residues" evidence="13">
    <location>
        <begin position="570"/>
        <end position="581"/>
    </location>
</feature>
<dbReference type="InterPro" id="IPR000629">
    <property type="entry name" value="RNA-helicase_DEAD-box_CS"/>
</dbReference>
<dbReference type="GO" id="GO:0033592">
    <property type="term" value="F:RNA strand annealing activity"/>
    <property type="evidence" value="ECO:0007669"/>
    <property type="project" value="TreeGrafter"/>
</dbReference>
<keyword evidence="4 12" id="KW-0378">Hydrolase</keyword>
<feature type="region of interest" description="Disordered" evidence="13">
    <location>
        <begin position="538"/>
        <end position="581"/>
    </location>
</feature>
<evidence type="ECO:0000313" key="18">
    <source>
        <dbReference type="Proteomes" id="UP000199182"/>
    </source>
</evidence>
<dbReference type="PANTHER" id="PTHR47963:SF8">
    <property type="entry name" value="ATP-DEPENDENT RNA HELICASE DEAD"/>
    <property type="match status" value="1"/>
</dbReference>
<dbReference type="Gene3D" id="3.30.70.330">
    <property type="match status" value="1"/>
</dbReference>
<feature type="domain" description="Helicase C-terminal" evidence="15">
    <location>
        <begin position="233"/>
        <end position="377"/>
    </location>
</feature>
<dbReference type="InterPro" id="IPR057325">
    <property type="entry name" value="DeaD_dimer"/>
</dbReference>
<dbReference type="InterPro" id="IPR014014">
    <property type="entry name" value="RNA_helicase_DEAD_Q_motif"/>
</dbReference>
<dbReference type="CDD" id="cd12252">
    <property type="entry name" value="RRM_DbpA"/>
    <property type="match status" value="1"/>
</dbReference>
<dbReference type="AlphaFoldDB" id="A0A1G9VS35"/>
<comment type="catalytic activity">
    <reaction evidence="9">
        <text>ATP + H2O = ADP + phosphate + H(+)</text>
        <dbReference type="Rhea" id="RHEA:13065"/>
        <dbReference type="ChEBI" id="CHEBI:15377"/>
        <dbReference type="ChEBI" id="CHEBI:15378"/>
        <dbReference type="ChEBI" id="CHEBI:30616"/>
        <dbReference type="ChEBI" id="CHEBI:43474"/>
        <dbReference type="ChEBI" id="CHEBI:456216"/>
        <dbReference type="EC" id="3.6.4.13"/>
    </reaction>
</comment>
<keyword evidence="2" id="KW-0963">Cytoplasm</keyword>
<feature type="domain" description="Helicase ATP-binding" evidence="14">
    <location>
        <begin position="31"/>
        <end position="203"/>
    </location>
</feature>
<dbReference type="PROSITE" id="PS00039">
    <property type="entry name" value="DEAD_ATP_HELICASE"/>
    <property type="match status" value="1"/>
</dbReference>
<evidence type="ECO:0000256" key="12">
    <source>
        <dbReference type="RuleBase" id="RU000492"/>
    </source>
</evidence>
<dbReference type="PROSITE" id="PS51195">
    <property type="entry name" value="Q_MOTIF"/>
    <property type="match status" value="1"/>
</dbReference>
<dbReference type="GO" id="GO:0003724">
    <property type="term" value="F:RNA helicase activity"/>
    <property type="evidence" value="ECO:0007669"/>
    <property type="project" value="UniProtKB-EC"/>
</dbReference>
<evidence type="ECO:0000259" key="16">
    <source>
        <dbReference type="PROSITE" id="PS51195"/>
    </source>
</evidence>
<dbReference type="InterPro" id="IPR014001">
    <property type="entry name" value="Helicase_ATP-bd"/>
</dbReference>
<dbReference type="Pfam" id="PF25399">
    <property type="entry name" value="DeaD_dimer"/>
    <property type="match status" value="1"/>
</dbReference>
<evidence type="ECO:0000256" key="2">
    <source>
        <dbReference type="ARBA" id="ARBA00022490"/>
    </source>
</evidence>
<keyword evidence="7" id="KW-0346">Stress response</keyword>
<feature type="domain" description="DEAD-box RNA helicase Q" evidence="16">
    <location>
        <begin position="1"/>
        <end position="28"/>
    </location>
</feature>
<dbReference type="InterPro" id="IPR012677">
    <property type="entry name" value="Nucleotide-bd_a/b_plait_sf"/>
</dbReference>
<name>A0A1G9VS35_9FIRM</name>
<keyword evidence="5 12" id="KW-0347">Helicase</keyword>
<dbReference type="Pfam" id="PF00271">
    <property type="entry name" value="Helicase_C"/>
    <property type="match status" value="1"/>
</dbReference>
<dbReference type="GO" id="GO:0016787">
    <property type="term" value="F:hydrolase activity"/>
    <property type="evidence" value="ECO:0007669"/>
    <property type="project" value="UniProtKB-KW"/>
</dbReference>
<dbReference type="SMART" id="SM00490">
    <property type="entry name" value="HELICc"/>
    <property type="match status" value="1"/>
</dbReference>
<dbReference type="EC" id="3.6.4.13" evidence="1"/>
<keyword evidence="3 12" id="KW-0547">Nucleotide-binding</keyword>
<reference evidence="17 18" key="1">
    <citation type="submission" date="2016-10" db="EMBL/GenBank/DDBJ databases">
        <authorList>
            <person name="de Groot N.N."/>
        </authorList>
    </citation>
    <scope>NUCLEOTIDE SEQUENCE [LARGE SCALE GENOMIC DNA]</scope>
    <source>
        <strain evidence="17 18">CGMCC 1.5012</strain>
    </source>
</reference>
<evidence type="ECO:0000256" key="5">
    <source>
        <dbReference type="ARBA" id="ARBA00022806"/>
    </source>
</evidence>
<dbReference type="SMART" id="SM00487">
    <property type="entry name" value="DEXDc"/>
    <property type="match status" value="1"/>
</dbReference>
<evidence type="ECO:0000259" key="15">
    <source>
        <dbReference type="PROSITE" id="PS51194"/>
    </source>
</evidence>
<protein>
    <recommendedName>
        <fullName evidence="10">ATP-dependent RNA helicase CshA</fullName>
        <ecNumber evidence="1">3.6.4.13</ecNumber>
    </recommendedName>
</protein>
<dbReference type="GO" id="GO:0005829">
    <property type="term" value="C:cytosol"/>
    <property type="evidence" value="ECO:0007669"/>
    <property type="project" value="TreeGrafter"/>
</dbReference>
<dbReference type="PROSITE" id="PS51194">
    <property type="entry name" value="HELICASE_CTER"/>
    <property type="match status" value="1"/>
</dbReference>
<keyword evidence="6 12" id="KW-0067">ATP-binding</keyword>
<dbReference type="Pfam" id="PF03880">
    <property type="entry name" value="DbpA"/>
    <property type="match status" value="1"/>
</dbReference>